<name>A0A183DUI1_9BILA</name>
<dbReference type="Pfam" id="PF02214">
    <property type="entry name" value="BTB_2"/>
    <property type="match status" value="1"/>
</dbReference>
<dbReference type="PANTHER" id="PTHR11145:SF12">
    <property type="entry name" value="BTB DOMAIN-CONTAINING PROTEIN"/>
    <property type="match status" value="1"/>
</dbReference>
<evidence type="ECO:0000313" key="2">
    <source>
        <dbReference type="EMBL" id="VDN20338.1"/>
    </source>
</evidence>
<organism evidence="4">
    <name type="scientific">Gongylonema pulchrum</name>
    <dbReference type="NCBI Taxonomy" id="637853"/>
    <lineage>
        <taxon>Eukaryota</taxon>
        <taxon>Metazoa</taxon>
        <taxon>Ecdysozoa</taxon>
        <taxon>Nematoda</taxon>
        <taxon>Chromadorea</taxon>
        <taxon>Rhabditida</taxon>
        <taxon>Spirurina</taxon>
        <taxon>Spiruromorpha</taxon>
        <taxon>Spiruroidea</taxon>
        <taxon>Gongylonematidae</taxon>
        <taxon>Gongylonema</taxon>
    </lineage>
</organism>
<dbReference type="AlphaFoldDB" id="A0A183DUI1"/>
<evidence type="ECO:0000313" key="4">
    <source>
        <dbReference type="WBParaSite" id="GPUH_0001238601-mRNA-1"/>
    </source>
</evidence>
<dbReference type="WBParaSite" id="GPUH_0001238601-mRNA-1">
    <property type="protein sequence ID" value="GPUH_0001238601-mRNA-1"/>
    <property type="gene ID" value="GPUH_0001238601"/>
</dbReference>
<dbReference type="InterPro" id="IPR011333">
    <property type="entry name" value="SKP1/BTB/POZ_sf"/>
</dbReference>
<dbReference type="EMBL" id="UYRT01079269">
    <property type="protein sequence ID" value="VDN20338.1"/>
    <property type="molecule type" value="Genomic_DNA"/>
</dbReference>
<dbReference type="InterPro" id="IPR045068">
    <property type="entry name" value="BACURD1-3"/>
</dbReference>
<dbReference type="SUPFAM" id="SSF54695">
    <property type="entry name" value="POZ domain"/>
    <property type="match status" value="1"/>
</dbReference>
<reference evidence="2 3" key="2">
    <citation type="submission" date="2018-11" db="EMBL/GenBank/DDBJ databases">
        <authorList>
            <consortium name="Pathogen Informatics"/>
        </authorList>
    </citation>
    <scope>NUCLEOTIDE SEQUENCE [LARGE SCALE GENOMIC DNA]</scope>
</reference>
<dbReference type="GO" id="GO:0051260">
    <property type="term" value="P:protein homooligomerization"/>
    <property type="evidence" value="ECO:0007669"/>
    <property type="project" value="InterPro"/>
</dbReference>
<evidence type="ECO:0000259" key="1">
    <source>
        <dbReference type="Pfam" id="PF02214"/>
    </source>
</evidence>
<keyword evidence="3" id="KW-1185">Reference proteome</keyword>
<dbReference type="PANTHER" id="PTHR11145">
    <property type="entry name" value="BTB/POZ DOMAIN-CONTAINING ADAPTER FOR CUL3-MEDIATED RHOA DEGRADATION PROTEIN FAMILY MEMBER"/>
    <property type="match status" value="1"/>
</dbReference>
<dbReference type="InterPro" id="IPR003131">
    <property type="entry name" value="T1-type_BTB"/>
</dbReference>
<accession>A0A183DUI1</accession>
<reference evidence="4" key="1">
    <citation type="submission" date="2016-06" db="UniProtKB">
        <authorList>
            <consortium name="WormBaseParasite"/>
        </authorList>
    </citation>
    <scope>IDENTIFICATION</scope>
</reference>
<dbReference type="OrthoDB" id="2414723at2759"/>
<feature type="domain" description="Potassium channel tetramerisation-type BTB" evidence="1">
    <location>
        <begin position="6"/>
        <end position="68"/>
    </location>
</feature>
<dbReference type="Gene3D" id="3.30.710.10">
    <property type="entry name" value="Potassium Channel Kv1.1, Chain A"/>
    <property type="match status" value="1"/>
</dbReference>
<sequence length="175" mass="20497">MNSGRVKLNVGGTMFETSILTLTRLEGTVLQTMLEERWNGPACSHNQEIFIDRDSTHFRTILNFLRDGFFFYGIVELAEKCKAYREPIGIGDTVTWREEMIELYWKAFVRFWIDESLVLPFVYERNNHTFARCVACTEMQDPKCSYSFEYSYDIWEAMAGQMKHMNATVTQVPLI</sequence>
<proteinExistence type="predicted"/>
<dbReference type="CDD" id="cd18316">
    <property type="entry name" value="BTB_POZ_KCTD-like"/>
    <property type="match status" value="1"/>
</dbReference>
<evidence type="ECO:0000313" key="3">
    <source>
        <dbReference type="Proteomes" id="UP000271098"/>
    </source>
</evidence>
<gene>
    <name evidence="2" type="ORF">GPUH_LOCUS12373</name>
</gene>
<protein>
    <submittedName>
        <fullName evidence="4">BTB_2 domain-containing protein</fullName>
    </submittedName>
</protein>
<dbReference type="Proteomes" id="UP000271098">
    <property type="component" value="Unassembled WGS sequence"/>
</dbReference>